<keyword evidence="5" id="KW-0067">ATP-binding</keyword>
<evidence type="ECO:0000256" key="5">
    <source>
        <dbReference type="ARBA" id="ARBA00022840"/>
    </source>
</evidence>
<sequence>MFPPHYRNQVTKMLKRGRILNKLAEMVRQDRGEVEALSVSLQLAANKSSSKAITGYTEEEFKKMRKNMKTLGVRRCWTVQELCDGTLGGWIDKETAKDLAIHHNQAAFMYRLAHVDLKKEKENVFMTTTETVKVGDFGLSEEFSRPLTNTLSRWWVGRSIALPYLRPEVLGGTVNYTMAADYWSLGVMLFLALSRALPFGLQEILDNRNASGYEHVLQSMPLVQDCSAVGEHLYTRHMTEAEEEDWLWRKLQRPDILKNHPVIKLINRLLQVDPTKRLTAKDALSHAAFAGALAHETGASGIVVSCEKKAGRLAII</sequence>
<evidence type="ECO:0000313" key="8">
    <source>
        <dbReference type="Proteomes" id="UP000041254"/>
    </source>
</evidence>
<dbReference type="EMBL" id="CDMY01000938">
    <property type="protein sequence ID" value="CEM37421.1"/>
    <property type="molecule type" value="Genomic_DNA"/>
</dbReference>
<dbReference type="PANTHER" id="PTHR24345">
    <property type="entry name" value="SERINE/THREONINE-PROTEIN KINASE PLK"/>
    <property type="match status" value="1"/>
</dbReference>
<dbReference type="Pfam" id="PF00069">
    <property type="entry name" value="Pkinase"/>
    <property type="match status" value="1"/>
</dbReference>
<protein>
    <recommendedName>
        <fullName evidence="6">Protein kinase domain-containing protein</fullName>
    </recommendedName>
</protein>
<keyword evidence="1" id="KW-0723">Serine/threonine-protein kinase</keyword>
<keyword evidence="4" id="KW-0418">Kinase</keyword>
<evidence type="ECO:0000259" key="6">
    <source>
        <dbReference type="PROSITE" id="PS50011"/>
    </source>
</evidence>
<dbReference type="AlphaFoldDB" id="A0A0G4H1F1"/>
<dbReference type="STRING" id="1169540.A0A0G4H1F1"/>
<dbReference type="InParanoid" id="A0A0G4H1F1"/>
<dbReference type="PANTHER" id="PTHR24345:SF91">
    <property type="entry name" value="SERINE_THREONINE-PROTEIN KINASE PLK4"/>
    <property type="match status" value="1"/>
</dbReference>
<dbReference type="PROSITE" id="PS50011">
    <property type="entry name" value="PROTEIN_KINASE_DOM"/>
    <property type="match status" value="1"/>
</dbReference>
<evidence type="ECO:0000313" key="7">
    <source>
        <dbReference type="EMBL" id="CEM37421.1"/>
    </source>
</evidence>
<reference evidence="7 8" key="1">
    <citation type="submission" date="2014-11" db="EMBL/GenBank/DDBJ databases">
        <authorList>
            <person name="Zhu J."/>
            <person name="Qi W."/>
            <person name="Song R."/>
        </authorList>
    </citation>
    <scope>NUCLEOTIDE SEQUENCE [LARGE SCALE GENOMIC DNA]</scope>
</reference>
<feature type="domain" description="Protein kinase" evidence="6">
    <location>
        <begin position="1"/>
        <end position="289"/>
    </location>
</feature>
<keyword evidence="8" id="KW-1185">Reference proteome</keyword>
<keyword evidence="3" id="KW-0547">Nucleotide-binding</keyword>
<dbReference type="SUPFAM" id="SSF56112">
    <property type="entry name" value="Protein kinase-like (PK-like)"/>
    <property type="match status" value="1"/>
</dbReference>
<name>A0A0G4H1F1_VITBC</name>
<evidence type="ECO:0000256" key="3">
    <source>
        <dbReference type="ARBA" id="ARBA00022741"/>
    </source>
</evidence>
<dbReference type="InterPro" id="IPR011009">
    <property type="entry name" value="Kinase-like_dom_sf"/>
</dbReference>
<dbReference type="GO" id="GO:0005524">
    <property type="term" value="F:ATP binding"/>
    <property type="evidence" value="ECO:0007669"/>
    <property type="project" value="UniProtKB-KW"/>
</dbReference>
<dbReference type="PhylomeDB" id="A0A0G4H1F1"/>
<evidence type="ECO:0000256" key="4">
    <source>
        <dbReference type="ARBA" id="ARBA00022777"/>
    </source>
</evidence>
<dbReference type="Gene3D" id="1.10.510.10">
    <property type="entry name" value="Transferase(Phosphotransferase) domain 1"/>
    <property type="match status" value="1"/>
</dbReference>
<proteinExistence type="predicted"/>
<gene>
    <name evidence="7" type="ORF">Vbra_19256</name>
</gene>
<evidence type="ECO:0000256" key="1">
    <source>
        <dbReference type="ARBA" id="ARBA00022527"/>
    </source>
</evidence>
<dbReference type="GO" id="GO:0004674">
    <property type="term" value="F:protein serine/threonine kinase activity"/>
    <property type="evidence" value="ECO:0007669"/>
    <property type="project" value="UniProtKB-KW"/>
</dbReference>
<dbReference type="GO" id="GO:0005634">
    <property type="term" value="C:nucleus"/>
    <property type="evidence" value="ECO:0007669"/>
    <property type="project" value="TreeGrafter"/>
</dbReference>
<dbReference type="SMART" id="SM00220">
    <property type="entry name" value="S_TKc"/>
    <property type="match status" value="1"/>
</dbReference>
<dbReference type="OrthoDB" id="541276at2759"/>
<organism evidence="7 8">
    <name type="scientific">Vitrella brassicaformis (strain CCMP3155)</name>
    <dbReference type="NCBI Taxonomy" id="1169540"/>
    <lineage>
        <taxon>Eukaryota</taxon>
        <taxon>Sar</taxon>
        <taxon>Alveolata</taxon>
        <taxon>Colpodellida</taxon>
        <taxon>Vitrellaceae</taxon>
        <taxon>Vitrella</taxon>
    </lineage>
</organism>
<dbReference type="Proteomes" id="UP000041254">
    <property type="component" value="Unassembled WGS sequence"/>
</dbReference>
<dbReference type="VEuPathDB" id="CryptoDB:Vbra_19256"/>
<keyword evidence="2" id="KW-0808">Transferase</keyword>
<evidence type="ECO:0000256" key="2">
    <source>
        <dbReference type="ARBA" id="ARBA00022679"/>
    </source>
</evidence>
<dbReference type="InterPro" id="IPR000719">
    <property type="entry name" value="Prot_kinase_dom"/>
</dbReference>
<accession>A0A0G4H1F1</accession>